<reference evidence="1 2" key="1">
    <citation type="submission" date="2017-06" db="EMBL/GenBank/DDBJ databases">
        <title>Genome sequencing and assembly of Stenotrophomonas maltophilia DF07.</title>
        <authorList>
            <person name="Iyer R."/>
        </authorList>
    </citation>
    <scope>NUCLEOTIDE SEQUENCE [LARGE SCALE GENOMIC DNA]</scope>
    <source>
        <strain evidence="1 2">DF07</strain>
    </source>
</reference>
<organism evidence="1 2">
    <name type="scientific">Stenotrophomonas maltophilia</name>
    <name type="common">Pseudomonas maltophilia</name>
    <name type="synonym">Xanthomonas maltophilia</name>
    <dbReference type="NCBI Taxonomy" id="40324"/>
    <lineage>
        <taxon>Bacteria</taxon>
        <taxon>Pseudomonadati</taxon>
        <taxon>Pseudomonadota</taxon>
        <taxon>Gammaproteobacteria</taxon>
        <taxon>Lysobacterales</taxon>
        <taxon>Lysobacteraceae</taxon>
        <taxon>Stenotrophomonas</taxon>
        <taxon>Stenotrophomonas maltophilia group</taxon>
    </lineage>
</organism>
<evidence type="ECO:0000313" key="2">
    <source>
        <dbReference type="Proteomes" id="UP000216433"/>
    </source>
</evidence>
<dbReference type="AlphaFoldDB" id="A0A270NNW4"/>
<sequence length="93" mass="10245">MLTNLVKTVSGTAGEALEVRAFNRLQERYRDPQVVKAIVEHELDAAGETWDSFNTYMRVKQKVQNDQISIVRAAEEAESLAKNYLGAAGFGGA</sequence>
<protein>
    <submittedName>
        <fullName evidence="1">Uncharacterized protein</fullName>
    </submittedName>
</protein>
<dbReference type="EMBL" id="NJGC01000003">
    <property type="protein sequence ID" value="PAM73697.1"/>
    <property type="molecule type" value="Genomic_DNA"/>
</dbReference>
<accession>A0A270NNW4</accession>
<dbReference type="RefSeq" id="WP_095377278.1">
    <property type="nucleotide sequence ID" value="NZ_NJGC01000003.1"/>
</dbReference>
<dbReference type="Proteomes" id="UP000216433">
    <property type="component" value="Unassembled WGS sequence"/>
</dbReference>
<comment type="caution">
    <text evidence="1">The sequence shown here is derived from an EMBL/GenBank/DDBJ whole genome shotgun (WGS) entry which is preliminary data.</text>
</comment>
<evidence type="ECO:0000313" key="1">
    <source>
        <dbReference type="EMBL" id="PAM73697.1"/>
    </source>
</evidence>
<proteinExistence type="predicted"/>
<name>A0A270NNW4_STEMA</name>
<gene>
    <name evidence="1" type="ORF">CEK00_03950</name>
</gene>